<dbReference type="EMBL" id="JBHSXQ010000003">
    <property type="protein sequence ID" value="MFC6905789.1"/>
    <property type="molecule type" value="Genomic_DNA"/>
</dbReference>
<reference evidence="2 3" key="1">
    <citation type="journal article" date="2019" name="Int. J. Syst. Evol. Microbiol.">
        <title>The Global Catalogue of Microorganisms (GCM) 10K type strain sequencing project: providing services to taxonomists for standard genome sequencing and annotation.</title>
        <authorList>
            <consortium name="The Broad Institute Genomics Platform"/>
            <consortium name="The Broad Institute Genome Sequencing Center for Infectious Disease"/>
            <person name="Wu L."/>
            <person name="Ma J."/>
        </authorList>
    </citation>
    <scope>NUCLEOTIDE SEQUENCE [LARGE SCALE GENOMIC DNA]</scope>
    <source>
        <strain evidence="2 3">CGMCC 1.3240</strain>
    </source>
</reference>
<evidence type="ECO:0000313" key="3">
    <source>
        <dbReference type="Proteomes" id="UP001596312"/>
    </source>
</evidence>
<dbReference type="NCBIfam" id="NF038353">
    <property type="entry name" value="FxLYD_dom"/>
    <property type="match status" value="1"/>
</dbReference>
<evidence type="ECO:0000313" key="2">
    <source>
        <dbReference type="EMBL" id="MFC6905789.1"/>
    </source>
</evidence>
<proteinExistence type="predicted"/>
<dbReference type="InterPro" id="IPR047676">
    <property type="entry name" value="FxLYD_dom"/>
</dbReference>
<dbReference type="Proteomes" id="UP001596312">
    <property type="component" value="Unassembled WGS sequence"/>
</dbReference>
<evidence type="ECO:0000256" key="1">
    <source>
        <dbReference type="SAM" id="MobiDB-lite"/>
    </source>
</evidence>
<dbReference type="RefSeq" id="WP_340604317.1">
    <property type="nucleotide sequence ID" value="NZ_JBBMXV010000003.1"/>
</dbReference>
<gene>
    <name evidence="2" type="ORF">ACFQGH_11340</name>
</gene>
<feature type="region of interest" description="Disordered" evidence="1">
    <location>
        <begin position="18"/>
        <end position="48"/>
    </location>
</feature>
<name>A0ABD5VA61_9EURY</name>
<feature type="compositionally biased region" description="Acidic residues" evidence="1">
    <location>
        <begin position="28"/>
        <end position="40"/>
    </location>
</feature>
<accession>A0ABD5VA61</accession>
<comment type="caution">
    <text evidence="2">The sequence shown here is derived from an EMBL/GenBank/DDBJ whole genome shotgun (WGS) entry which is preliminary data.</text>
</comment>
<protein>
    <submittedName>
        <fullName evidence="2">FxLYD domain-containing protein</fullName>
    </submittedName>
</protein>
<organism evidence="2 3">
    <name type="scientific">Halalkalicoccus tibetensis</name>
    <dbReference type="NCBI Taxonomy" id="175632"/>
    <lineage>
        <taxon>Archaea</taxon>
        <taxon>Methanobacteriati</taxon>
        <taxon>Methanobacteriota</taxon>
        <taxon>Stenosarchaea group</taxon>
        <taxon>Halobacteria</taxon>
        <taxon>Halobacteriales</taxon>
        <taxon>Halococcaceae</taxon>
        <taxon>Halalkalicoccus</taxon>
    </lineage>
</organism>
<dbReference type="AlphaFoldDB" id="A0ABD5VA61"/>
<keyword evidence="3" id="KW-1185">Reference proteome</keyword>
<sequence>MKRRKFIAMSGTATAVPLVGCMGSDNEDRNESEEDGEPEEATEKGGRTEVDELLEGGVSDIEGLEILEYEFIEEDFSTRIEGIVVNNTGSDLDYVEVGIILYNEDSQGTEDSFTNITNLPTGEDWVFEIRLPEGVTDIDDYRIVVVDRPLLSLSRFN</sequence>